<feature type="compositionally biased region" description="Acidic residues" evidence="1">
    <location>
        <begin position="356"/>
        <end position="398"/>
    </location>
</feature>
<feature type="compositionally biased region" description="Gly residues" evidence="1">
    <location>
        <begin position="329"/>
        <end position="342"/>
    </location>
</feature>
<keyword evidence="2" id="KW-0378">Hydrolase</keyword>
<gene>
    <name evidence="2" type="ORF">EAS64_28175</name>
</gene>
<accession>A0A6P2BU75</accession>
<dbReference type="AlphaFoldDB" id="A0A6P2BU75"/>
<feature type="compositionally biased region" description="Basic and acidic residues" evidence="1">
    <location>
        <begin position="399"/>
        <end position="430"/>
    </location>
</feature>
<dbReference type="Proteomes" id="UP000460272">
    <property type="component" value="Unassembled WGS sequence"/>
</dbReference>
<comment type="caution">
    <text evidence="2">The sequence shown here is derived from an EMBL/GenBank/DDBJ whole genome shotgun (WGS) entry which is preliminary data.</text>
</comment>
<feature type="compositionally biased region" description="Low complexity" evidence="1">
    <location>
        <begin position="343"/>
        <end position="355"/>
    </location>
</feature>
<name>A0A6P2BU75_9ACTN</name>
<dbReference type="EMBL" id="RPFW01000005">
    <property type="protein sequence ID" value="TVZ02649.1"/>
    <property type="molecule type" value="Genomic_DNA"/>
</dbReference>
<evidence type="ECO:0000313" key="2">
    <source>
        <dbReference type="EMBL" id="TVZ02649.1"/>
    </source>
</evidence>
<dbReference type="GO" id="GO:0004519">
    <property type="term" value="F:endonuclease activity"/>
    <property type="evidence" value="ECO:0007669"/>
    <property type="project" value="UniProtKB-KW"/>
</dbReference>
<feature type="region of interest" description="Disordered" evidence="1">
    <location>
        <begin position="521"/>
        <end position="549"/>
    </location>
</feature>
<keyword evidence="2" id="KW-0255">Endonuclease</keyword>
<keyword evidence="3" id="KW-1185">Reference proteome</keyword>
<dbReference type="RefSeq" id="WP_145857866.1">
    <property type="nucleotide sequence ID" value="NZ_RPFW01000005.1"/>
</dbReference>
<feature type="compositionally biased region" description="Acidic residues" evidence="1">
    <location>
        <begin position="310"/>
        <end position="326"/>
    </location>
</feature>
<sequence length="714" mass="74979">MMIFPSNGAFMDWQAAGDWPGGTPGRNPSLPEVLAAFGHGGAWAAAAPSARLAAVLDAAAGPGGTYEGADADALTGIVRGWAAVESWAAAGMMGALQAMMRDDDAGRPMLQRRTDLPGGWDDSLNYEIAAALSMGPQSAGNLARLAWALGMRLPGIGRLLADGTLTRSKARLVAQVFEPLDEDEAVRAEALIVGELEGKTYPQVERLACRAALAVAPDVAERRRNKAERAARVTVFREEAGTAGLSGRDLPAAEALAGHANVVARARVYVASGAFPGETTGRLQAQAYLDLLGGVPAADRIAFAAAADAESQEPPEEPEEPEEPDESGAGHGEPGPSGGGAAPDGPGRYCDADWPGGDDDDDDDIPDIDSDCDSDSDDVDIPDIDSEDDDDRDPDADGDDGRDPDLDGDGPDRRIGGGRDPDGDDSRDPDLGGDDGDGPDPGSGGGHTPSLPHAPVFAVAEVTVPLVTLQRRAERAGDSRLLGPLDPALARHLAAAAARSPHSRWEITVVDGCGYATGNGIARAAPGRRQPPGGRPGTAPGPGSAPGALPARVNITVTETLLRQLAQAAQPRSGAPPGDWQLIPETSGTWTLTLPGGRQLTVRFDVVPTHDCDHRYQTSAYQPGERLRRLVQVRDHECTFPTCSRAAHQSDFEHAVPFDKGGKTDACNAGMRSRRCHRVKQSPGWTLTQPKPGWHHWTTPTGRTYIQEPWRYIA</sequence>
<reference evidence="2 3" key="1">
    <citation type="submission" date="2018-11" db="EMBL/GenBank/DDBJ databases">
        <title>Trebonia kvetii gen.nov., sp.nov., a novel acidophilic actinobacterium, and proposal of the new actinobacterial family Treboniaceae fam. nov.</title>
        <authorList>
            <person name="Rapoport D."/>
            <person name="Sagova-Mareckova M."/>
            <person name="Sedlacek I."/>
            <person name="Provaznik J."/>
            <person name="Kralova S."/>
            <person name="Pavlinic D."/>
            <person name="Benes V."/>
            <person name="Kopecky J."/>
        </authorList>
    </citation>
    <scope>NUCLEOTIDE SEQUENCE [LARGE SCALE GENOMIC DNA]</scope>
    <source>
        <strain evidence="2 3">15Tr583</strain>
    </source>
</reference>
<organism evidence="2 3">
    <name type="scientific">Trebonia kvetii</name>
    <dbReference type="NCBI Taxonomy" id="2480626"/>
    <lineage>
        <taxon>Bacteria</taxon>
        <taxon>Bacillati</taxon>
        <taxon>Actinomycetota</taxon>
        <taxon>Actinomycetes</taxon>
        <taxon>Streptosporangiales</taxon>
        <taxon>Treboniaceae</taxon>
        <taxon>Trebonia</taxon>
    </lineage>
</organism>
<protein>
    <submittedName>
        <fullName evidence="2">HNH endonuclease</fullName>
    </submittedName>
</protein>
<evidence type="ECO:0000256" key="1">
    <source>
        <dbReference type="SAM" id="MobiDB-lite"/>
    </source>
</evidence>
<feature type="region of interest" description="Disordered" evidence="1">
    <location>
        <begin position="306"/>
        <end position="453"/>
    </location>
</feature>
<keyword evidence="2" id="KW-0540">Nuclease</keyword>
<proteinExistence type="predicted"/>
<dbReference type="OrthoDB" id="5242272at2"/>
<evidence type="ECO:0000313" key="3">
    <source>
        <dbReference type="Proteomes" id="UP000460272"/>
    </source>
</evidence>